<dbReference type="GO" id="GO:0032784">
    <property type="term" value="P:regulation of DNA-templated transcription elongation"/>
    <property type="evidence" value="ECO:0007669"/>
    <property type="project" value="InterPro"/>
</dbReference>
<dbReference type="EMBL" id="QFPP01000130">
    <property type="protein sequence ID" value="PZQ74433.1"/>
    <property type="molecule type" value="Genomic_DNA"/>
</dbReference>
<evidence type="ECO:0000259" key="1">
    <source>
        <dbReference type="Pfam" id="PF01272"/>
    </source>
</evidence>
<dbReference type="InterPro" id="IPR036953">
    <property type="entry name" value="GreA/GreB_C_sf"/>
</dbReference>
<dbReference type="AlphaFoldDB" id="A0A2W5S3Z6"/>
<dbReference type="Gene3D" id="3.10.50.30">
    <property type="entry name" value="Transcription elongation factor, GreA/GreB, C-terminal domain"/>
    <property type="match status" value="1"/>
</dbReference>
<dbReference type="Pfam" id="PF01272">
    <property type="entry name" value="GreA_GreB"/>
    <property type="match status" value="1"/>
</dbReference>
<accession>A0A2W5S3Z6</accession>
<dbReference type="GO" id="GO:0003746">
    <property type="term" value="F:translation elongation factor activity"/>
    <property type="evidence" value="ECO:0007669"/>
    <property type="project" value="UniProtKB-KW"/>
</dbReference>
<gene>
    <name evidence="2" type="ORF">DI563_12295</name>
</gene>
<feature type="domain" description="Transcription elongation factor GreA/GreB C-terminal" evidence="1">
    <location>
        <begin position="62"/>
        <end position="137"/>
    </location>
</feature>
<dbReference type="GO" id="GO:0006354">
    <property type="term" value="P:DNA-templated transcription elongation"/>
    <property type="evidence" value="ECO:0007669"/>
    <property type="project" value="TreeGrafter"/>
</dbReference>
<keyword evidence="2" id="KW-0648">Protein biosynthesis</keyword>
<protein>
    <submittedName>
        <fullName evidence="2">Transcription elongation factor GreAB</fullName>
    </submittedName>
</protein>
<evidence type="ECO:0000313" key="3">
    <source>
        <dbReference type="Proteomes" id="UP000249135"/>
    </source>
</evidence>
<dbReference type="InterPro" id="IPR001437">
    <property type="entry name" value="Tscrpt_elong_fac_GreA/B_C"/>
</dbReference>
<reference evidence="2 3" key="1">
    <citation type="submission" date="2017-08" db="EMBL/GenBank/DDBJ databases">
        <title>Infants hospitalized years apart are colonized by the same room-sourced microbial strains.</title>
        <authorList>
            <person name="Brooks B."/>
            <person name="Olm M.R."/>
            <person name="Firek B.A."/>
            <person name="Baker R."/>
            <person name="Thomas B.C."/>
            <person name="Morowitz M.J."/>
            <person name="Banfield J.F."/>
        </authorList>
    </citation>
    <scope>NUCLEOTIDE SEQUENCE [LARGE SCALE GENOMIC DNA]</scope>
    <source>
        <strain evidence="2">S2_005_003_R2_41</strain>
    </source>
</reference>
<dbReference type="GO" id="GO:0003677">
    <property type="term" value="F:DNA binding"/>
    <property type="evidence" value="ECO:0007669"/>
    <property type="project" value="InterPro"/>
</dbReference>
<dbReference type="GO" id="GO:0070063">
    <property type="term" value="F:RNA polymerase binding"/>
    <property type="evidence" value="ECO:0007669"/>
    <property type="project" value="InterPro"/>
</dbReference>
<dbReference type="PANTHER" id="PTHR30437:SF5">
    <property type="entry name" value="REGULATOR OF NUCLEOSIDE DIPHOSPHATE KINASE"/>
    <property type="match status" value="1"/>
</dbReference>
<comment type="caution">
    <text evidence="2">The sequence shown here is derived from an EMBL/GenBank/DDBJ whole genome shotgun (WGS) entry which is preliminary data.</text>
</comment>
<dbReference type="PANTHER" id="PTHR30437">
    <property type="entry name" value="TRANSCRIPTION ELONGATION FACTOR GREA"/>
    <property type="match status" value="1"/>
</dbReference>
<sequence>MTISSISPSSSHSTPAPDSARILTELDHARLTRLLSLQPAQHEGLQAVLDEGELVDPREVAPDVVTMNSRVCLAGEGDDPAGQELTLSYPLQARPSDAQVSVLSPVGASLLGARVGQTVCWRQPDGASRTARIVALAYQPEAAGDYLR</sequence>
<dbReference type="Proteomes" id="UP000249135">
    <property type="component" value="Unassembled WGS sequence"/>
</dbReference>
<proteinExistence type="predicted"/>
<dbReference type="SUPFAM" id="SSF54534">
    <property type="entry name" value="FKBP-like"/>
    <property type="match status" value="1"/>
</dbReference>
<evidence type="ECO:0000313" key="2">
    <source>
        <dbReference type="EMBL" id="PZQ74433.1"/>
    </source>
</evidence>
<keyword evidence="2" id="KW-0251">Elongation factor</keyword>
<dbReference type="InterPro" id="IPR023459">
    <property type="entry name" value="Tscrpt_elong_fac_GreA/B_fam"/>
</dbReference>
<name>A0A2W5S3Z6_VARPD</name>
<organism evidence="2 3">
    <name type="scientific">Variovorax paradoxus</name>
    <dbReference type="NCBI Taxonomy" id="34073"/>
    <lineage>
        <taxon>Bacteria</taxon>
        <taxon>Pseudomonadati</taxon>
        <taxon>Pseudomonadota</taxon>
        <taxon>Betaproteobacteria</taxon>
        <taxon>Burkholderiales</taxon>
        <taxon>Comamonadaceae</taxon>
        <taxon>Variovorax</taxon>
    </lineage>
</organism>